<proteinExistence type="predicted"/>
<evidence type="ECO:0000313" key="7">
    <source>
        <dbReference type="Proteomes" id="UP000287198"/>
    </source>
</evidence>
<dbReference type="AlphaFoldDB" id="A0A432XVY3"/>
<evidence type="ECO:0000256" key="2">
    <source>
        <dbReference type="ARBA" id="ARBA00022448"/>
    </source>
</evidence>
<gene>
    <name evidence="6" type="ORF">CWI69_06835</name>
</gene>
<dbReference type="InterPro" id="IPR029046">
    <property type="entry name" value="LolA/LolB/LppX"/>
</dbReference>
<keyword evidence="3 5" id="KW-0732">Signal</keyword>
<evidence type="ECO:0000256" key="4">
    <source>
        <dbReference type="ARBA" id="ARBA00022927"/>
    </source>
</evidence>
<accession>A0A432XVY3</accession>
<dbReference type="CDD" id="cd16325">
    <property type="entry name" value="LolA"/>
    <property type="match status" value="1"/>
</dbReference>
<evidence type="ECO:0000256" key="3">
    <source>
        <dbReference type="ARBA" id="ARBA00022729"/>
    </source>
</evidence>
<sequence>MKHWLLTGLMLAAILMSPRLAAEETKLEAFIAAQKLELPAQFTFTQERHLRGLPRPLSSAGRIEIFADQVIWVTEEPLEQSLIITRDGIVEHRGSEPQRGSEMIAQLLLAVLQGDIEVIQENFLDATTATDCITLVPLNRAIREFIESITSCGSPQLERIELQEQAGNSSTIRLSPITADAGQN</sequence>
<protein>
    <submittedName>
        <fullName evidence="6">LolA family outer membrane lipoprotein-sorting protein</fullName>
    </submittedName>
</protein>
<evidence type="ECO:0000256" key="5">
    <source>
        <dbReference type="SAM" id="SignalP"/>
    </source>
</evidence>
<dbReference type="EMBL" id="PIPW01000002">
    <property type="protein sequence ID" value="RUO52751.1"/>
    <property type="molecule type" value="Genomic_DNA"/>
</dbReference>
<keyword evidence="7" id="KW-1185">Reference proteome</keyword>
<dbReference type="GO" id="GO:0015031">
    <property type="term" value="P:protein transport"/>
    <property type="evidence" value="ECO:0007669"/>
    <property type="project" value="UniProtKB-KW"/>
</dbReference>
<dbReference type="RefSeq" id="WP_126763185.1">
    <property type="nucleotide sequence ID" value="NZ_JBHLTZ010000012.1"/>
</dbReference>
<reference evidence="7" key="1">
    <citation type="journal article" date="2018" name="Front. Microbiol.">
        <title>Genome-Based Analysis Reveals the Taxonomy and Diversity of the Family Idiomarinaceae.</title>
        <authorList>
            <person name="Liu Y."/>
            <person name="Lai Q."/>
            <person name="Shao Z."/>
        </authorList>
    </citation>
    <scope>NUCLEOTIDE SEQUENCE [LARGE SCALE GENOMIC DNA]</scope>
    <source>
        <strain evidence="7">BH195</strain>
    </source>
</reference>
<feature type="signal peptide" evidence="5">
    <location>
        <begin position="1"/>
        <end position="21"/>
    </location>
</feature>
<keyword evidence="6" id="KW-0449">Lipoprotein</keyword>
<dbReference type="Gene3D" id="2.50.20.10">
    <property type="entry name" value="Lipoprotein localisation LolA/LolB/LppX"/>
    <property type="match status" value="1"/>
</dbReference>
<keyword evidence="4" id="KW-0653">Protein transport</keyword>
<organism evidence="6 7">
    <name type="scientific">Pseudidiomarina halophila</name>
    <dbReference type="NCBI Taxonomy" id="1449799"/>
    <lineage>
        <taxon>Bacteria</taxon>
        <taxon>Pseudomonadati</taxon>
        <taxon>Pseudomonadota</taxon>
        <taxon>Gammaproteobacteria</taxon>
        <taxon>Alteromonadales</taxon>
        <taxon>Idiomarinaceae</taxon>
        <taxon>Pseudidiomarina</taxon>
    </lineage>
</organism>
<name>A0A432XVY3_9GAMM</name>
<evidence type="ECO:0000313" key="6">
    <source>
        <dbReference type="EMBL" id="RUO52751.1"/>
    </source>
</evidence>
<feature type="chain" id="PRO_5019100926" evidence="5">
    <location>
        <begin position="22"/>
        <end position="184"/>
    </location>
</feature>
<evidence type="ECO:0000256" key="1">
    <source>
        <dbReference type="ARBA" id="ARBA00011245"/>
    </source>
</evidence>
<dbReference type="InterPro" id="IPR004564">
    <property type="entry name" value="OM_lipoprot_carrier_LolA-like"/>
</dbReference>
<dbReference type="OrthoDB" id="5768907at2"/>
<keyword evidence="2" id="KW-0813">Transport</keyword>
<comment type="subunit">
    <text evidence="1">Monomer.</text>
</comment>
<dbReference type="Proteomes" id="UP000287198">
    <property type="component" value="Unassembled WGS sequence"/>
</dbReference>
<comment type="caution">
    <text evidence="6">The sequence shown here is derived from an EMBL/GenBank/DDBJ whole genome shotgun (WGS) entry which is preliminary data.</text>
</comment>
<dbReference type="SUPFAM" id="SSF89392">
    <property type="entry name" value="Prokaryotic lipoproteins and lipoprotein localization factors"/>
    <property type="match status" value="1"/>
</dbReference>